<feature type="transmembrane region" description="Helical" evidence="6">
    <location>
        <begin position="114"/>
        <end position="134"/>
    </location>
</feature>
<evidence type="ECO:0000256" key="3">
    <source>
        <dbReference type="ARBA" id="ARBA00022692"/>
    </source>
</evidence>
<dbReference type="Proteomes" id="UP000859505">
    <property type="component" value="Unassembled WGS sequence"/>
</dbReference>
<evidence type="ECO:0000313" key="8">
    <source>
        <dbReference type="EMBL" id="HAT6344913.1"/>
    </source>
</evidence>
<dbReference type="PANTHER" id="PTHR32322">
    <property type="entry name" value="INNER MEMBRANE TRANSPORTER"/>
    <property type="match status" value="1"/>
</dbReference>
<evidence type="ECO:0000256" key="2">
    <source>
        <dbReference type="ARBA" id="ARBA00022475"/>
    </source>
</evidence>
<reference evidence="8" key="2">
    <citation type="submission" date="2020-01" db="EMBL/GenBank/DDBJ databases">
        <authorList>
            <consortium name="NCBI Pathogen Detection Project"/>
        </authorList>
    </citation>
    <scope>NUCLEOTIDE SEQUENCE</scope>
    <source>
        <strain evidence="8">OLC2673_Aeromonas</strain>
    </source>
</reference>
<comment type="caution">
    <text evidence="8">The sequence shown here is derived from an EMBL/GenBank/DDBJ whole genome shotgun (WGS) entry which is preliminary data.</text>
</comment>
<feature type="domain" description="EamA" evidence="7">
    <location>
        <begin position="54"/>
        <end position="183"/>
    </location>
</feature>
<keyword evidence="2" id="KW-1003">Cell membrane</keyword>
<evidence type="ECO:0000256" key="6">
    <source>
        <dbReference type="SAM" id="Phobius"/>
    </source>
</evidence>
<feature type="transmembrane region" description="Helical" evidence="6">
    <location>
        <begin position="259"/>
        <end position="277"/>
    </location>
</feature>
<protein>
    <submittedName>
        <fullName evidence="8">DMT family transporter</fullName>
    </submittedName>
</protein>
<dbReference type="PANTHER" id="PTHR32322:SF18">
    <property type="entry name" value="S-ADENOSYLMETHIONINE_S-ADENOSYLHOMOCYSTEINE TRANSPORTER"/>
    <property type="match status" value="1"/>
</dbReference>
<keyword evidence="3 6" id="KW-0812">Transmembrane</keyword>
<keyword evidence="5 6" id="KW-0472">Membrane</keyword>
<reference evidence="8" key="1">
    <citation type="journal article" date="2018" name="Genome Biol.">
        <title>SKESA: strategic k-mer extension for scrupulous assemblies.</title>
        <authorList>
            <person name="Souvorov A."/>
            <person name="Agarwala R."/>
            <person name="Lipman D.J."/>
        </authorList>
    </citation>
    <scope>NUCLEOTIDE SEQUENCE</scope>
    <source>
        <strain evidence="8">OLC2673_Aeromonas</strain>
    </source>
</reference>
<dbReference type="GO" id="GO:0005886">
    <property type="term" value="C:plasma membrane"/>
    <property type="evidence" value="ECO:0007669"/>
    <property type="project" value="UniProtKB-SubCell"/>
</dbReference>
<dbReference type="InterPro" id="IPR050638">
    <property type="entry name" value="AA-Vitamin_Transporters"/>
</dbReference>
<dbReference type="Gene3D" id="1.10.3730.20">
    <property type="match status" value="1"/>
</dbReference>
<proteinExistence type="predicted"/>
<evidence type="ECO:0000256" key="5">
    <source>
        <dbReference type="ARBA" id="ARBA00023136"/>
    </source>
</evidence>
<feature type="transmembrane region" description="Helical" evidence="6">
    <location>
        <begin position="314"/>
        <end position="332"/>
    </location>
</feature>
<organism evidence="8 9">
    <name type="scientific">Aeromonas hydrophila</name>
    <dbReference type="NCBI Taxonomy" id="644"/>
    <lineage>
        <taxon>Bacteria</taxon>
        <taxon>Pseudomonadati</taxon>
        <taxon>Pseudomonadota</taxon>
        <taxon>Gammaproteobacteria</taxon>
        <taxon>Aeromonadales</taxon>
        <taxon>Aeromonadaceae</taxon>
        <taxon>Aeromonas</taxon>
    </lineage>
</organism>
<sequence length="346" mass="37898">MPTNKSRYSVIAGWLSGVKAAVLSDFRCLLTTARPHGYYSNSQFHGGNVRPLPIFTLTLAMLLWSSSFIALKHVLGVWGFGQVLFMRMSVAALCWLCCYRYLGNFRYQQGDWRWLALMGALEPCLYFLLEVNALRYTSAGQAGMVCALLPLIVALVAFVLIRERVSRRQLLGFAIAIFGIALLGFGSGVDEFAPNALLGNSLEMAAMFCAATYSVVFKKLCSRYSVLTLTALQAFVGTLFFAPFAFGEPWPTAWVWQDMAVIVFLGACVTLGAYLLYNWSVTQVKVTLAAAYVNLIPVFTLLLAYLLLGETLNALQWVACGAVLLGIAVGQLPARRVRMPAATTGS</sequence>
<evidence type="ECO:0000313" key="9">
    <source>
        <dbReference type="Proteomes" id="UP000859505"/>
    </source>
</evidence>
<dbReference type="InterPro" id="IPR037185">
    <property type="entry name" value="EmrE-like"/>
</dbReference>
<feature type="domain" description="EamA" evidence="7">
    <location>
        <begin position="199"/>
        <end position="328"/>
    </location>
</feature>
<feature type="transmembrane region" description="Helical" evidence="6">
    <location>
        <begin position="52"/>
        <end position="71"/>
    </location>
</feature>
<dbReference type="InterPro" id="IPR000620">
    <property type="entry name" value="EamA_dom"/>
</dbReference>
<feature type="transmembrane region" description="Helical" evidence="6">
    <location>
        <begin position="140"/>
        <end position="161"/>
    </location>
</feature>
<dbReference type="SUPFAM" id="SSF103481">
    <property type="entry name" value="Multidrug resistance efflux transporter EmrE"/>
    <property type="match status" value="2"/>
</dbReference>
<dbReference type="AlphaFoldDB" id="A0AAD3UBX7"/>
<evidence type="ECO:0000259" key="7">
    <source>
        <dbReference type="Pfam" id="PF00892"/>
    </source>
</evidence>
<name>A0AAD3UBX7_AERHY</name>
<feature type="transmembrane region" description="Helical" evidence="6">
    <location>
        <begin position="77"/>
        <end position="102"/>
    </location>
</feature>
<feature type="transmembrane region" description="Helical" evidence="6">
    <location>
        <begin position="170"/>
        <end position="189"/>
    </location>
</feature>
<evidence type="ECO:0000256" key="1">
    <source>
        <dbReference type="ARBA" id="ARBA00004651"/>
    </source>
</evidence>
<dbReference type="Pfam" id="PF00892">
    <property type="entry name" value="EamA"/>
    <property type="match status" value="2"/>
</dbReference>
<keyword evidence="4 6" id="KW-1133">Transmembrane helix</keyword>
<feature type="transmembrane region" description="Helical" evidence="6">
    <location>
        <begin position="289"/>
        <end position="308"/>
    </location>
</feature>
<evidence type="ECO:0000256" key="4">
    <source>
        <dbReference type="ARBA" id="ARBA00022989"/>
    </source>
</evidence>
<feature type="transmembrane region" description="Helical" evidence="6">
    <location>
        <begin position="195"/>
        <end position="217"/>
    </location>
</feature>
<feature type="transmembrane region" description="Helical" evidence="6">
    <location>
        <begin position="224"/>
        <end position="247"/>
    </location>
</feature>
<gene>
    <name evidence="8" type="ORF">JAJ28_002663</name>
</gene>
<comment type="subcellular location">
    <subcellularLocation>
        <location evidence="1">Cell membrane</location>
        <topology evidence="1">Multi-pass membrane protein</topology>
    </subcellularLocation>
</comment>
<accession>A0AAD3UBX7</accession>
<dbReference type="EMBL" id="DACTUL010000020">
    <property type="protein sequence ID" value="HAT6344913.1"/>
    <property type="molecule type" value="Genomic_DNA"/>
</dbReference>